<proteinExistence type="predicted"/>
<protein>
    <submittedName>
        <fullName evidence="2">Uncharacterized inner membrane protein RarD</fullName>
    </submittedName>
</protein>
<feature type="compositionally biased region" description="Basic and acidic residues" evidence="1">
    <location>
        <begin position="21"/>
        <end position="32"/>
    </location>
</feature>
<sequence length="305" mass="33537">GRLSPVGLLPALLAPARARRAGGDPRPPDRLVLRPPGRRPRGHRRLRLALRPRPPAGRPPRPRRRAHHAQLGHLHLRGELRAGRRGLARLLHQPAGDGRARGDRPARAAAPQSEGRGGDRGGGGRGAGARLRPAAVDRADARVLVRPLRARQEAGERGGDAQPRDRDRLPPAARDRLPPLARRAGPRHLHHGGPRARGAARRRRRHHGRAADALRRRGDPDPARDDRPPAVPRARPAVPDRRAHLRRGDAALAPRRLRARLGRARDLRRRRRPRVARGVPQHPVAAARGGDHGARPRRIGRAVRV</sequence>
<feature type="compositionally biased region" description="Basic residues" evidence="1">
    <location>
        <begin position="184"/>
        <end position="208"/>
    </location>
</feature>
<feature type="region of interest" description="Disordered" evidence="1">
    <location>
        <begin position="93"/>
        <end position="243"/>
    </location>
</feature>
<dbReference type="EMBL" id="CADCVS010000249">
    <property type="protein sequence ID" value="CAA9500314.1"/>
    <property type="molecule type" value="Genomic_DNA"/>
</dbReference>
<feature type="non-terminal residue" evidence="2">
    <location>
        <position position="305"/>
    </location>
</feature>
<feature type="compositionally biased region" description="Basic and acidic residues" evidence="1">
    <location>
        <begin position="209"/>
        <end position="228"/>
    </location>
</feature>
<feature type="compositionally biased region" description="Basic and acidic residues" evidence="1">
    <location>
        <begin position="150"/>
        <end position="177"/>
    </location>
</feature>
<organism evidence="2">
    <name type="scientific">uncultured Solirubrobacteraceae bacterium</name>
    <dbReference type="NCBI Taxonomy" id="1162706"/>
    <lineage>
        <taxon>Bacteria</taxon>
        <taxon>Bacillati</taxon>
        <taxon>Actinomycetota</taxon>
        <taxon>Thermoleophilia</taxon>
        <taxon>Solirubrobacterales</taxon>
        <taxon>Solirubrobacteraceae</taxon>
        <taxon>environmental samples</taxon>
    </lineage>
</organism>
<feature type="compositionally biased region" description="Basic residues" evidence="1">
    <location>
        <begin position="295"/>
        <end position="305"/>
    </location>
</feature>
<name>A0A6J4SIL4_9ACTN</name>
<dbReference type="AlphaFoldDB" id="A0A6J4SIL4"/>
<evidence type="ECO:0000313" key="2">
    <source>
        <dbReference type="EMBL" id="CAA9500314.1"/>
    </source>
</evidence>
<accession>A0A6J4SIL4</accession>
<feature type="non-terminal residue" evidence="2">
    <location>
        <position position="1"/>
    </location>
</feature>
<feature type="region of interest" description="Disordered" evidence="1">
    <location>
        <begin position="269"/>
        <end position="305"/>
    </location>
</feature>
<gene>
    <name evidence="2" type="ORF">AVDCRST_MAG30-1871</name>
</gene>
<evidence type="ECO:0000256" key="1">
    <source>
        <dbReference type="SAM" id="MobiDB-lite"/>
    </source>
</evidence>
<feature type="compositionally biased region" description="Basic residues" evidence="1">
    <location>
        <begin position="36"/>
        <end position="50"/>
    </location>
</feature>
<reference evidence="2" key="1">
    <citation type="submission" date="2020-02" db="EMBL/GenBank/DDBJ databases">
        <authorList>
            <person name="Meier V. D."/>
        </authorList>
    </citation>
    <scope>NUCLEOTIDE SEQUENCE</scope>
    <source>
        <strain evidence="2">AVDCRST_MAG30</strain>
    </source>
</reference>
<feature type="region of interest" description="Disordered" evidence="1">
    <location>
        <begin position="16"/>
        <end position="66"/>
    </location>
</feature>